<dbReference type="Pfam" id="PF09327">
    <property type="entry name" value="Phage_Tail_Tip"/>
    <property type="match status" value="1"/>
</dbReference>
<dbReference type="STRING" id="1958950.BZK31_03450"/>
<feature type="domain" description="Tip attachment protein J" evidence="3">
    <location>
        <begin position="360"/>
        <end position="519"/>
    </location>
</feature>
<dbReference type="AlphaFoldDB" id="A0A1X0NCV9"/>
<dbReference type="Pfam" id="PF13550">
    <property type="entry name" value="Phage-tail_3"/>
    <property type="match status" value="1"/>
</dbReference>
<evidence type="ECO:0000259" key="4">
    <source>
        <dbReference type="Pfam" id="PF24801"/>
    </source>
</evidence>
<dbReference type="Pfam" id="PF24801">
    <property type="entry name" value="FNIII-A_GpJ"/>
    <property type="match status" value="1"/>
</dbReference>
<accession>A0A1X0NCV9</accession>
<feature type="domain" description="Tip attachment protein J central straight fiber" evidence="2">
    <location>
        <begin position="949"/>
        <end position="1083"/>
    </location>
</feature>
<evidence type="ECO:0000256" key="1">
    <source>
        <dbReference type="SAM" id="MobiDB-lite"/>
    </source>
</evidence>
<dbReference type="PANTHER" id="PTHR36251">
    <property type="entry name" value="FELS-1 PROPHAGE HOST SPECIFICITY PROTEIN-RELATED"/>
    <property type="match status" value="1"/>
</dbReference>
<dbReference type="InterPro" id="IPR032876">
    <property type="entry name" value="J_dom"/>
</dbReference>
<evidence type="ECO:0000313" key="5">
    <source>
        <dbReference type="EMBL" id="ORC61377.1"/>
    </source>
</evidence>
<evidence type="ECO:0000259" key="3">
    <source>
        <dbReference type="Pfam" id="PF13550"/>
    </source>
</evidence>
<evidence type="ECO:0000313" key="6">
    <source>
        <dbReference type="Proteomes" id="UP000192815"/>
    </source>
</evidence>
<evidence type="ECO:0000259" key="2">
    <source>
        <dbReference type="Pfam" id="PF09327"/>
    </source>
</evidence>
<reference evidence="6" key="1">
    <citation type="submission" date="2017-02" db="EMBL/GenBank/DDBJ databases">
        <title>Pseudomonas floridae sp. nov., a novel pathogenic bacterial species isolated from tomato.</title>
        <authorList>
            <person name="Timilsina S."/>
            <person name="Vallad G.E."/>
            <person name="Jones J.B."/>
        </authorList>
    </citation>
    <scope>NUCLEOTIDE SEQUENCE [LARGE SCALE GENOMIC DNA]</scope>
    <source>
        <strain evidence="6">GEV388</strain>
    </source>
</reference>
<dbReference type="Proteomes" id="UP000192815">
    <property type="component" value="Unassembled WGS sequence"/>
</dbReference>
<feature type="domain" description="Tip attachment protein J HDII-ins2" evidence="4">
    <location>
        <begin position="110"/>
        <end position="235"/>
    </location>
</feature>
<protein>
    <recommendedName>
        <fullName evidence="7">Host specificity protein</fullName>
    </recommendedName>
</protein>
<proteinExistence type="predicted"/>
<gene>
    <name evidence="5" type="ORF">BZK31_03450</name>
</gene>
<organism evidence="5 6">
    <name type="scientific">Pseudomonas floridensis</name>
    <dbReference type="NCBI Taxonomy" id="1958950"/>
    <lineage>
        <taxon>Bacteria</taxon>
        <taxon>Pseudomonadati</taxon>
        <taxon>Pseudomonadota</taxon>
        <taxon>Gammaproteobacteria</taxon>
        <taxon>Pseudomonadales</taxon>
        <taxon>Pseudomonadaceae</taxon>
        <taxon>Pseudomonas</taxon>
    </lineage>
</organism>
<comment type="caution">
    <text evidence="5">The sequence shown here is derived from an EMBL/GenBank/DDBJ whole genome shotgun (WGS) entry which is preliminary data.</text>
</comment>
<dbReference type="InterPro" id="IPR055385">
    <property type="entry name" value="GpJ_HDII-ins2"/>
</dbReference>
<name>A0A1X0NCV9_9PSED</name>
<feature type="region of interest" description="Disordered" evidence="1">
    <location>
        <begin position="1"/>
        <end position="32"/>
    </location>
</feature>
<dbReference type="EMBL" id="MUIO01000010">
    <property type="protein sequence ID" value="ORC61377.1"/>
    <property type="molecule type" value="Genomic_DNA"/>
</dbReference>
<dbReference type="InterPro" id="IPR015406">
    <property type="entry name" value="GpJ_CSF"/>
</dbReference>
<sequence length="1106" mass="121068">MTQHAYASVSRPRRRPKAARVAGFKSGQKKPYQPYKAPDTALSIATAKLLYFLSEGPIVGPVNGLRSVKLDGTPLIAPDGSENFPGSRWDFRPGTVDQDYMPGFPAVENEITQGLPVELTSDNAWTRAINNGQLSAVRIRLSWPQLWELRSNGDQVGYRIDYAIDLSVDGGSFLPYLSASVNDKGTSEYERSHRVDLPEGFSSALIRVRRLTPNRHDSNIADVMRISGLTEVIDAKLRYPNLAVAALQFDASQFQNIPKFSLRARGRIIRVPSNYDPESRVYVGNWDGSFKVAYSNNPAWVWYDLLLHRRYGLGRRITADMVDRWTLYEIGRYCDVMVSNGKGGLEPRMTTNVYLQDQIEGYALLSDLASVFHGNSCWNGSQVTLIADIPGNDDGYVFTRSNIIGEFEYGAAAWPDRHTRAKVSWDNPDNDFKTEQAPVTNDELIGVLGHRQIDVSAFACTCEGQAIRHGLWVLKSEEFESWSVTFTTGMEGRNVEPGQIICIADELFSGKLNGGRIGAATNRVITLDADVDIKPEDRLIVNLPSGKSEGRIVKSVEGRKVTVMAAYSEVPEAECSWSVESADLAVMRYRVQTIDPQGLHQFTITAVQHEPRKYDAIDQGARIDPQPITIIPPGVMPVPKGIEITSRSVISQGIAITTMRISWPAVDGAVAYNVEWRKDNGNWIRLPRTGSLGVEVENIYAGRYVARVSALNVMDVASLWGNSVEVMLGGKTTPPPVVSFLRTTSKVFGISLQWGFPPGAEDTQRTEIWQSSTPNREDAKKLSDFAYPQSSHDINGLAAGARFYYWARLVDRTGNQGEWYPQGVGVDGQSSVDTDDYDDYFAGQIGESALGEHLSDRIDLIDGPADLPGSVNGRLQIVSGEVEAISERIDGVFAELNPPMAGDEGGNAGDSRAFVGVWSEQSARIEDGIAVGKRVDTVQVQVKDTTAVVQQVSQAVVDLEGKASAMWSVKLQVNQYGQYVAAGVGLSIENTDAGLQSQFLVSADRFAVVNTINGGPATAPFVVQNGQTFISQALIGTGWITNAMIGNFIQSNDYVPGVRGWRLDKAGLMEFNGAVPGGGRLTITHRAVKVFDSNNVLRVQLGDLSA</sequence>
<evidence type="ECO:0008006" key="7">
    <source>
        <dbReference type="Google" id="ProtNLM"/>
    </source>
</evidence>
<dbReference type="InterPro" id="IPR053171">
    <property type="entry name" value="Viral_Tip_Attach_Protein"/>
</dbReference>
<dbReference type="PANTHER" id="PTHR36251:SF2">
    <property type="entry name" value="GIFSY-2 PROPHAGE HOST SPECIFICITY PROTEIN J, PHAGE LAMBDA"/>
    <property type="match status" value="1"/>
</dbReference>
<dbReference type="OrthoDB" id="109844at2"/>
<keyword evidence="6" id="KW-1185">Reference proteome</keyword>